<dbReference type="Proteomes" id="UP000005631">
    <property type="component" value="Chromosome"/>
</dbReference>
<keyword evidence="1" id="KW-1133">Transmembrane helix</keyword>
<feature type="transmembrane region" description="Helical" evidence="1">
    <location>
        <begin position="201"/>
        <end position="222"/>
    </location>
</feature>
<evidence type="ECO:0000313" key="2">
    <source>
        <dbReference type="EMBL" id="AEV32925.1"/>
    </source>
</evidence>
<accession>G8R2D5</accession>
<organism evidence="2 3">
    <name type="scientific">Owenweeksia hongkongensis (strain DSM 17368 / CIP 108786 / JCM 12287 / NRRL B-23963 / UST20020801)</name>
    <dbReference type="NCBI Taxonomy" id="926562"/>
    <lineage>
        <taxon>Bacteria</taxon>
        <taxon>Pseudomonadati</taxon>
        <taxon>Bacteroidota</taxon>
        <taxon>Flavobacteriia</taxon>
        <taxon>Flavobacteriales</taxon>
        <taxon>Owenweeksiaceae</taxon>
        <taxon>Owenweeksia</taxon>
    </lineage>
</organism>
<keyword evidence="1" id="KW-0812">Transmembrane</keyword>
<keyword evidence="3" id="KW-1185">Reference proteome</keyword>
<dbReference type="HOGENOM" id="CLU_1160140_0_0_10"/>
<name>G8R2D5_OWEHD</name>
<evidence type="ECO:0000313" key="3">
    <source>
        <dbReference type="Proteomes" id="UP000005631"/>
    </source>
</evidence>
<keyword evidence="1" id="KW-0472">Membrane</keyword>
<dbReference type="OrthoDB" id="1425482at2"/>
<dbReference type="eggNOG" id="ENOG502ZA02">
    <property type="taxonomic scope" value="Bacteria"/>
</dbReference>
<dbReference type="EMBL" id="CP003156">
    <property type="protein sequence ID" value="AEV32925.1"/>
    <property type="molecule type" value="Genomic_DNA"/>
</dbReference>
<gene>
    <name evidence="2" type="ordered locus">Oweho_1946</name>
</gene>
<reference evidence="2 3" key="1">
    <citation type="journal article" date="2012" name="Stand. Genomic Sci.">
        <title>Genome sequence of the orange-pigmented seawater bacterium Owenweeksia hongkongensis type strain (UST20020801(T)).</title>
        <authorList>
            <person name="Riedel T."/>
            <person name="Held B."/>
            <person name="Nolan M."/>
            <person name="Lucas S."/>
            <person name="Lapidus A."/>
            <person name="Tice H."/>
            <person name="Del Rio T.G."/>
            <person name="Cheng J.F."/>
            <person name="Han C."/>
            <person name="Tapia R."/>
            <person name="Goodwin L.A."/>
            <person name="Pitluck S."/>
            <person name="Liolios K."/>
            <person name="Mavromatis K."/>
            <person name="Pagani I."/>
            <person name="Ivanova N."/>
            <person name="Mikhailova N."/>
            <person name="Pati A."/>
            <person name="Chen A."/>
            <person name="Palaniappan K."/>
            <person name="Rohde M."/>
            <person name="Tindall B.J."/>
            <person name="Detter J.C."/>
            <person name="Goker M."/>
            <person name="Woyke T."/>
            <person name="Bristow J."/>
            <person name="Eisen J.A."/>
            <person name="Markowitz V."/>
            <person name="Hugenholtz P."/>
            <person name="Klenk H.P."/>
            <person name="Kyrpides N.C."/>
        </authorList>
    </citation>
    <scope>NUCLEOTIDE SEQUENCE</scope>
    <source>
        <strain evidence="3">DSM 17368 / JCM 12287 / NRRL B-23963</strain>
    </source>
</reference>
<evidence type="ECO:0000256" key="1">
    <source>
        <dbReference type="SAM" id="Phobius"/>
    </source>
</evidence>
<protein>
    <submittedName>
        <fullName evidence="2">Uncharacterized protein</fullName>
    </submittedName>
</protein>
<dbReference type="PATRIC" id="fig|926562.3.peg.1952"/>
<dbReference type="STRING" id="926562.Oweho_1946"/>
<sequence length="239" mass="28324">MSWMGVNLEQELRTERRRRGRKSDDETLRLFKKMLEEDDKMDERVLANIFDEEMLKQYNLNLLEKERIYNLSDIKKLCINYRLRFLDASLFRNEIPYEAISKIKKIQKQQDVELSGFKILAPAPMFNLQRKDRDPLLFLNLGKDNFYLIHKWGGELNPIRKILVFPFRSFKTILLCVAGLAALLAWSFPDSFLGGQANSTIRVFCFFYLFFGFSALTVLYGFSRMKDFNSNLWNSKYTD</sequence>
<proteinExistence type="predicted"/>
<dbReference type="KEGG" id="oho:Oweho_1946"/>
<feature type="transmembrane region" description="Helical" evidence="1">
    <location>
        <begin position="170"/>
        <end position="189"/>
    </location>
</feature>
<dbReference type="RefSeq" id="WP_014202279.1">
    <property type="nucleotide sequence ID" value="NC_016599.1"/>
</dbReference>
<dbReference type="AlphaFoldDB" id="G8R2D5"/>